<dbReference type="RefSeq" id="XP_024727937.1">
    <property type="nucleotide sequence ID" value="XM_024887478.1"/>
</dbReference>
<protein>
    <submittedName>
        <fullName evidence="1">Uncharacterized protein</fullName>
    </submittedName>
</protein>
<dbReference type="GeneID" id="36595554"/>
<dbReference type="EMBL" id="KZ613912">
    <property type="protein sequence ID" value="PMD51033.1"/>
    <property type="molecule type" value="Genomic_DNA"/>
</dbReference>
<dbReference type="AlphaFoldDB" id="A0A2J6SJV4"/>
<proteinExistence type="predicted"/>
<organism evidence="1 2">
    <name type="scientific">Hyaloscypha bicolor E</name>
    <dbReference type="NCBI Taxonomy" id="1095630"/>
    <lineage>
        <taxon>Eukaryota</taxon>
        <taxon>Fungi</taxon>
        <taxon>Dikarya</taxon>
        <taxon>Ascomycota</taxon>
        <taxon>Pezizomycotina</taxon>
        <taxon>Leotiomycetes</taxon>
        <taxon>Helotiales</taxon>
        <taxon>Hyaloscyphaceae</taxon>
        <taxon>Hyaloscypha</taxon>
        <taxon>Hyaloscypha bicolor</taxon>
    </lineage>
</organism>
<evidence type="ECO:0000313" key="1">
    <source>
        <dbReference type="EMBL" id="PMD51033.1"/>
    </source>
</evidence>
<dbReference type="InParanoid" id="A0A2J6SJV4"/>
<dbReference type="Proteomes" id="UP000235371">
    <property type="component" value="Unassembled WGS sequence"/>
</dbReference>
<sequence>MASSPPTINGCNPKAPISTKPMGNFPISHRASSVKPSMRLSISRTTLLDYDAESELKTDVMYGTTNTVKECRWFDHLLGVFCISRGPKFASVPKSMSVGSQERNNREAHLDSAWVLPVYVLSAERDEYRHRIPKEAKCTIDTGNLQGNIVSRTFLFNVLGYSEADFQKLTTGEENGGTGITGHKLIPDGGINLTWYHNNSTRVFRDMRFLISEHPMYDLIIGAHSIQENNILDVPNLMTTPAEGIVLSKSLLKNSPRNPKLKSLEVDMNKEKQKRDNFQIREEWKKIDPLMPKEEQDKLLREKTAIFEAKKETFHDACRQEYEVLIQDATDQNRQKDKEALEKEYKKWAWFKIQIQEPQHPEEDPKKK</sequence>
<dbReference type="OrthoDB" id="3799661at2759"/>
<accession>A0A2J6SJV4</accession>
<evidence type="ECO:0000313" key="2">
    <source>
        <dbReference type="Proteomes" id="UP000235371"/>
    </source>
</evidence>
<name>A0A2J6SJV4_9HELO</name>
<keyword evidence="2" id="KW-1185">Reference proteome</keyword>
<reference evidence="1 2" key="1">
    <citation type="submission" date="2016-04" db="EMBL/GenBank/DDBJ databases">
        <title>A degradative enzymes factory behind the ericoid mycorrhizal symbiosis.</title>
        <authorList>
            <consortium name="DOE Joint Genome Institute"/>
            <person name="Martino E."/>
            <person name="Morin E."/>
            <person name="Grelet G."/>
            <person name="Kuo A."/>
            <person name="Kohler A."/>
            <person name="Daghino S."/>
            <person name="Barry K."/>
            <person name="Choi C."/>
            <person name="Cichocki N."/>
            <person name="Clum A."/>
            <person name="Copeland A."/>
            <person name="Hainaut M."/>
            <person name="Haridas S."/>
            <person name="Labutti K."/>
            <person name="Lindquist E."/>
            <person name="Lipzen A."/>
            <person name="Khouja H.-R."/>
            <person name="Murat C."/>
            <person name="Ohm R."/>
            <person name="Olson A."/>
            <person name="Spatafora J."/>
            <person name="Veneault-Fourrey C."/>
            <person name="Henrissat B."/>
            <person name="Grigoriev I."/>
            <person name="Martin F."/>
            <person name="Perotto S."/>
        </authorList>
    </citation>
    <scope>NUCLEOTIDE SEQUENCE [LARGE SCALE GENOMIC DNA]</scope>
    <source>
        <strain evidence="1 2">E</strain>
    </source>
</reference>
<gene>
    <name evidence="1" type="ORF">K444DRAFT_668992</name>
</gene>